<dbReference type="PANTHER" id="PTHR35546">
    <property type="entry name" value="F-BOX PROTEIN INTERACTION DOMAIN PROTEIN-RELATED"/>
    <property type="match status" value="1"/>
</dbReference>
<protein>
    <recommendedName>
        <fullName evidence="6">F-box domain-containing protein</fullName>
    </recommendedName>
</protein>
<dbReference type="PANTHER" id="PTHR35546:SF115">
    <property type="entry name" value="F-BOX DOMAIN-CONTAINING PROTEIN"/>
    <property type="match status" value="1"/>
</dbReference>
<dbReference type="Gene3D" id="1.20.1280.50">
    <property type="match status" value="1"/>
</dbReference>
<dbReference type="CDD" id="cd22157">
    <property type="entry name" value="F-box_AtFBW1-like"/>
    <property type="match status" value="1"/>
</dbReference>
<evidence type="ECO:0008006" key="6">
    <source>
        <dbReference type="Google" id="ProtNLM"/>
    </source>
</evidence>
<gene>
    <name evidence="4" type="ORF">RHSIM_Rhsim03G0162200</name>
</gene>
<evidence type="ECO:0000256" key="1">
    <source>
        <dbReference type="SAM" id="MobiDB-lite"/>
    </source>
</evidence>
<dbReference type="InterPro" id="IPR001810">
    <property type="entry name" value="F-box_dom"/>
</dbReference>
<dbReference type="InterPro" id="IPR036047">
    <property type="entry name" value="F-box-like_dom_sf"/>
</dbReference>
<feature type="domain" description="F-box associated beta-propeller type 1" evidence="3">
    <location>
        <begin position="141"/>
        <end position="252"/>
    </location>
</feature>
<proteinExistence type="predicted"/>
<evidence type="ECO:0000313" key="5">
    <source>
        <dbReference type="Proteomes" id="UP000626092"/>
    </source>
</evidence>
<name>A0A834H8Y6_RHOSS</name>
<keyword evidence="5" id="KW-1185">Reference proteome</keyword>
<dbReference type="EMBL" id="WJXA01000003">
    <property type="protein sequence ID" value="KAF7147920.1"/>
    <property type="molecule type" value="Genomic_DNA"/>
</dbReference>
<evidence type="ECO:0000313" key="4">
    <source>
        <dbReference type="EMBL" id="KAF7147920.1"/>
    </source>
</evidence>
<dbReference type="Pfam" id="PF07734">
    <property type="entry name" value="FBA_1"/>
    <property type="match status" value="1"/>
</dbReference>
<comment type="caution">
    <text evidence="4">The sequence shown here is derived from an EMBL/GenBank/DDBJ whole genome shotgun (WGS) entry which is preliminary data.</text>
</comment>
<dbReference type="SUPFAM" id="SSF81383">
    <property type="entry name" value="F-box domain"/>
    <property type="match status" value="1"/>
</dbReference>
<dbReference type="AlphaFoldDB" id="A0A834H8Y6"/>
<dbReference type="InterPro" id="IPR006527">
    <property type="entry name" value="F-box-assoc_dom_typ1"/>
</dbReference>
<evidence type="ECO:0000259" key="3">
    <source>
        <dbReference type="Pfam" id="PF07734"/>
    </source>
</evidence>
<feature type="domain" description="F-box" evidence="2">
    <location>
        <begin position="32"/>
        <end position="65"/>
    </location>
</feature>
<dbReference type="Pfam" id="PF00646">
    <property type="entry name" value="F-box"/>
    <property type="match status" value="1"/>
</dbReference>
<sequence length="427" mass="48494">MISIGPNESRVEASDSPTPTTSSAEKVVANGDVLTEILIRLPVKSLLRFKFVSKNWNSLISSPHVARLRNPDPCSVSGLFSHPTRHGACLFRWSERTKHLNLGLEFIPLKNGKAPAHEPDDQDAYIKSLTRFPNLSDVIVLNSCHGLLFCLGYNEVEGKGGHHILNPTTKQFKTLPQPHQDGLEDLCLAYDPSESPHYKVVGLWRSVSISQWETYYHIEIYSSETGSWRPSGNSYMVDEVDFPETSFNGGVYENGAVNWLNLGPGDSLYINIDQERLGTIPMPPAPHGKWWYDRAYMYYGKSRGHLHLIEMYNQTTQLTVYEMERDYSGWFMKYNVNIAAVGIAFPELMQIPNSWYIGCSVLDIVREESDEESYMVFSVGGKFVEYRLVDGSFKTICDASQHNDGDYPLIYYHWCNSHEYIESLSCV</sequence>
<dbReference type="InterPro" id="IPR017451">
    <property type="entry name" value="F-box-assoc_interact_dom"/>
</dbReference>
<evidence type="ECO:0000259" key="2">
    <source>
        <dbReference type="Pfam" id="PF00646"/>
    </source>
</evidence>
<accession>A0A834H8Y6</accession>
<dbReference type="NCBIfam" id="TIGR01640">
    <property type="entry name" value="F_box_assoc_1"/>
    <property type="match status" value="1"/>
</dbReference>
<dbReference type="InterPro" id="IPR055290">
    <property type="entry name" value="At3g26010-like"/>
</dbReference>
<dbReference type="Proteomes" id="UP000626092">
    <property type="component" value="Unassembled WGS sequence"/>
</dbReference>
<organism evidence="4 5">
    <name type="scientific">Rhododendron simsii</name>
    <name type="common">Sims's rhododendron</name>
    <dbReference type="NCBI Taxonomy" id="118357"/>
    <lineage>
        <taxon>Eukaryota</taxon>
        <taxon>Viridiplantae</taxon>
        <taxon>Streptophyta</taxon>
        <taxon>Embryophyta</taxon>
        <taxon>Tracheophyta</taxon>
        <taxon>Spermatophyta</taxon>
        <taxon>Magnoliopsida</taxon>
        <taxon>eudicotyledons</taxon>
        <taxon>Gunneridae</taxon>
        <taxon>Pentapetalae</taxon>
        <taxon>asterids</taxon>
        <taxon>Ericales</taxon>
        <taxon>Ericaceae</taxon>
        <taxon>Ericoideae</taxon>
        <taxon>Rhodoreae</taxon>
        <taxon>Rhododendron</taxon>
    </lineage>
</organism>
<reference evidence="4" key="1">
    <citation type="submission" date="2019-11" db="EMBL/GenBank/DDBJ databases">
        <authorList>
            <person name="Liu Y."/>
            <person name="Hou J."/>
            <person name="Li T.-Q."/>
            <person name="Guan C.-H."/>
            <person name="Wu X."/>
            <person name="Wu H.-Z."/>
            <person name="Ling F."/>
            <person name="Zhang R."/>
            <person name="Shi X.-G."/>
            <person name="Ren J.-P."/>
            <person name="Chen E.-F."/>
            <person name="Sun J.-M."/>
        </authorList>
    </citation>
    <scope>NUCLEOTIDE SEQUENCE</scope>
    <source>
        <strain evidence="4">Adult_tree_wgs_1</strain>
        <tissue evidence="4">Leaves</tissue>
    </source>
</reference>
<feature type="region of interest" description="Disordered" evidence="1">
    <location>
        <begin position="1"/>
        <end position="24"/>
    </location>
</feature>
<dbReference type="OrthoDB" id="605328at2759"/>